<keyword evidence="3" id="KW-0560">Oxidoreductase</keyword>
<dbReference type="InterPro" id="IPR000627">
    <property type="entry name" value="Intradiol_dOase_C"/>
</dbReference>
<evidence type="ECO:0000313" key="4">
    <source>
        <dbReference type="Proteomes" id="UP001492380"/>
    </source>
</evidence>
<feature type="signal peptide" evidence="1">
    <location>
        <begin position="1"/>
        <end position="22"/>
    </location>
</feature>
<dbReference type="PANTHER" id="PTHR34315">
    <property type="match status" value="1"/>
</dbReference>
<protein>
    <submittedName>
        <fullName evidence="3">Extracellular dioxygenase</fullName>
    </submittedName>
</protein>
<sequence length="363" mass="39202">MVNIKTLGAAALSLLAATEVVAHPGHDVKAEALERRDALKSFERRSLSHCQEKLKARGVHDRNVARRHNMAEQLRKRHLVERDLATYVNTSHASNLTGITPQTDPSILFAGNNSCILGPETTQGPYYVSQEFFRSNITEDQLGVPLYLDVQVVDVETCEPLEGVAMDFWHCNATGVYSGVTASGNGNESDESNLNATFLRGIQASDKDGVMQFISIVPGHYTSRATHIHLLAHSAGNWSLLDNGTITGGTSTSHVAQIFFDQDLLEAVEENAPYNTNTQEWTQNSEDSILEQEAADDMDPFVEYVLLDESDITAGIFSWITIGMNSSATYSVSPAAVYAPSGGYMTNSNGGMGGGNSSAAPPS</sequence>
<evidence type="ECO:0000259" key="2">
    <source>
        <dbReference type="Pfam" id="PF00775"/>
    </source>
</evidence>
<comment type="caution">
    <text evidence="3">The sequence shown here is derived from an EMBL/GenBank/DDBJ whole genome shotgun (WGS) entry which is preliminary data.</text>
</comment>
<gene>
    <name evidence="3" type="ORF">HDK90DRAFT_407814</name>
</gene>
<organism evidence="3 4">
    <name type="scientific">Phyllosticta capitalensis</name>
    <dbReference type="NCBI Taxonomy" id="121624"/>
    <lineage>
        <taxon>Eukaryota</taxon>
        <taxon>Fungi</taxon>
        <taxon>Dikarya</taxon>
        <taxon>Ascomycota</taxon>
        <taxon>Pezizomycotina</taxon>
        <taxon>Dothideomycetes</taxon>
        <taxon>Dothideomycetes incertae sedis</taxon>
        <taxon>Botryosphaeriales</taxon>
        <taxon>Phyllostictaceae</taxon>
        <taxon>Phyllosticta</taxon>
    </lineage>
</organism>
<dbReference type="Proteomes" id="UP001492380">
    <property type="component" value="Unassembled WGS sequence"/>
</dbReference>
<dbReference type="EMBL" id="JBBWRZ010000002">
    <property type="protein sequence ID" value="KAK8243759.1"/>
    <property type="molecule type" value="Genomic_DNA"/>
</dbReference>
<keyword evidence="4" id="KW-1185">Reference proteome</keyword>
<dbReference type="Gene3D" id="2.60.130.10">
    <property type="entry name" value="Aromatic compound dioxygenase"/>
    <property type="match status" value="1"/>
</dbReference>
<evidence type="ECO:0000313" key="3">
    <source>
        <dbReference type="EMBL" id="KAK8243759.1"/>
    </source>
</evidence>
<accession>A0ABR1YZJ7</accession>
<proteinExistence type="predicted"/>
<keyword evidence="1" id="KW-0732">Signal</keyword>
<name>A0ABR1YZJ7_9PEZI</name>
<dbReference type="CDD" id="cd03457">
    <property type="entry name" value="intradiol_dioxygenase_like"/>
    <property type="match status" value="1"/>
</dbReference>
<dbReference type="InterPro" id="IPR015889">
    <property type="entry name" value="Intradiol_dOase_core"/>
</dbReference>
<reference evidence="3 4" key="1">
    <citation type="submission" date="2024-04" db="EMBL/GenBank/DDBJ databases">
        <title>Phyllosticta paracitricarpa is synonymous to the EU quarantine fungus P. citricarpa based on phylogenomic analyses.</title>
        <authorList>
            <consortium name="Lawrence Berkeley National Laboratory"/>
            <person name="Van Ingen-Buijs V.A."/>
            <person name="Van Westerhoven A.C."/>
            <person name="Haridas S."/>
            <person name="Skiadas P."/>
            <person name="Martin F."/>
            <person name="Groenewald J.Z."/>
            <person name="Crous P.W."/>
            <person name="Seidl M.F."/>
        </authorList>
    </citation>
    <scope>NUCLEOTIDE SEQUENCE [LARGE SCALE GENOMIC DNA]</scope>
    <source>
        <strain evidence="3 4">CBS 123374</strain>
    </source>
</reference>
<evidence type="ECO:0000256" key="1">
    <source>
        <dbReference type="SAM" id="SignalP"/>
    </source>
</evidence>
<feature type="chain" id="PRO_5045793557" evidence="1">
    <location>
        <begin position="23"/>
        <end position="363"/>
    </location>
</feature>
<dbReference type="GO" id="GO:0051213">
    <property type="term" value="F:dioxygenase activity"/>
    <property type="evidence" value="ECO:0007669"/>
    <property type="project" value="UniProtKB-KW"/>
</dbReference>
<feature type="domain" description="Intradiol ring-cleavage dioxygenases" evidence="2">
    <location>
        <begin position="134"/>
        <end position="227"/>
    </location>
</feature>
<dbReference type="PANTHER" id="PTHR34315:SF1">
    <property type="entry name" value="INTRADIOL RING-CLEAVAGE DIOXYGENASES DOMAIN-CONTAINING PROTEIN-RELATED"/>
    <property type="match status" value="1"/>
</dbReference>
<keyword evidence="3" id="KW-0223">Dioxygenase</keyword>
<dbReference type="Pfam" id="PF00775">
    <property type="entry name" value="Dioxygenase_C"/>
    <property type="match status" value="1"/>
</dbReference>
<dbReference type="SUPFAM" id="SSF49482">
    <property type="entry name" value="Aromatic compound dioxygenase"/>
    <property type="match status" value="1"/>
</dbReference>